<feature type="region of interest" description="Disordered" evidence="1">
    <location>
        <begin position="187"/>
        <end position="226"/>
    </location>
</feature>
<dbReference type="InterPro" id="IPR000477">
    <property type="entry name" value="RT_dom"/>
</dbReference>
<organism evidence="3 4">
    <name type="scientific">Stichopus japonicus</name>
    <name type="common">Sea cucumber</name>
    <dbReference type="NCBI Taxonomy" id="307972"/>
    <lineage>
        <taxon>Eukaryota</taxon>
        <taxon>Metazoa</taxon>
        <taxon>Echinodermata</taxon>
        <taxon>Eleutherozoa</taxon>
        <taxon>Echinozoa</taxon>
        <taxon>Holothuroidea</taxon>
        <taxon>Aspidochirotacea</taxon>
        <taxon>Aspidochirotida</taxon>
        <taxon>Stichopodidae</taxon>
        <taxon>Apostichopus</taxon>
    </lineage>
</organism>
<evidence type="ECO:0000313" key="3">
    <source>
        <dbReference type="EMBL" id="PIK33917.1"/>
    </source>
</evidence>
<keyword evidence="4" id="KW-1185">Reference proteome</keyword>
<comment type="caution">
    <text evidence="3">The sequence shown here is derived from an EMBL/GenBank/DDBJ whole genome shotgun (WGS) entry which is preliminary data.</text>
</comment>
<feature type="compositionally biased region" description="Basic residues" evidence="1">
    <location>
        <begin position="201"/>
        <end position="211"/>
    </location>
</feature>
<dbReference type="PANTHER" id="PTHR37984:SF15">
    <property type="entry name" value="INTEGRASE CATALYTIC DOMAIN-CONTAINING PROTEIN"/>
    <property type="match status" value="1"/>
</dbReference>
<evidence type="ECO:0000313" key="4">
    <source>
        <dbReference type="Proteomes" id="UP000230750"/>
    </source>
</evidence>
<dbReference type="OrthoDB" id="10066365at2759"/>
<dbReference type="Gene3D" id="3.30.70.270">
    <property type="match status" value="1"/>
</dbReference>
<dbReference type="SUPFAM" id="SSF56672">
    <property type="entry name" value="DNA/RNA polymerases"/>
    <property type="match status" value="1"/>
</dbReference>
<accession>A0A2G8JDT5</accession>
<feature type="compositionally biased region" description="Polar residues" evidence="1">
    <location>
        <begin position="189"/>
        <end position="200"/>
    </location>
</feature>
<proteinExistence type="predicted"/>
<dbReference type="Gene3D" id="3.10.10.10">
    <property type="entry name" value="HIV Type 1 Reverse Transcriptase, subunit A, domain 1"/>
    <property type="match status" value="1"/>
</dbReference>
<dbReference type="Pfam" id="PF00078">
    <property type="entry name" value="RVT_1"/>
    <property type="match status" value="1"/>
</dbReference>
<dbReference type="InterPro" id="IPR043502">
    <property type="entry name" value="DNA/RNA_pol_sf"/>
</dbReference>
<dbReference type="Proteomes" id="UP000230750">
    <property type="component" value="Unassembled WGS sequence"/>
</dbReference>
<protein>
    <recommendedName>
        <fullName evidence="2">Reverse transcriptase domain-containing protein</fullName>
    </recommendedName>
</protein>
<feature type="domain" description="Reverse transcriptase" evidence="2">
    <location>
        <begin position="391"/>
        <end position="452"/>
    </location>
</feature>
<dbReference type="InterPro" id="IPR050951">
    <property type="entry name" value="Retrovirus_Pol_polyprotein"/>
</dbReference>
<dbReference type="PANTHER" id="PTHR37984">
    <property type="entry name" value="PROTEIN CBG26694"/>
    <property type="match status" value="1"/>
</dbReference>
<sequence length="454" mass="50505">MPTLLPKEGIITALFGNEGQRIYYSLDQANTNTASTIAPSTTITPPTTTATTGNIGTSTSSTTASSDTGTASVINAYDLAVAILYEYFVPATNIVAERYRFRQRSQRHDETIDQFVTALRQLVVHCEFGDLQQEMLRDQIVEKCLNNRLRERLLLEPKLTLNKTLEISRQIEGAMRESKAISEGASGYTAGSANLQNVHGKQSKRRNKKHSSHEAAQSNKQNTDAQKRLTTTCKVLDDVFEGTNSSSGNILYDGKAGFKVGECSHIRCRHTYWNAITRHRSNQVSDLQITGGQVKIQRVEDSTLAGDHDQGLTSQLTDEFPILFSSSLGRAHNFVHRVKTRQDVTPVAQKLRRLPFSVRDKVTAELKRLENEGIIERIDASEWVSPIVVVGKKSGKIRLCIDLREANKAVIVDKYPLPNITELFNNLQGAKIFSKLDLASAYHQVKIVGILQHL</sequence>
<dbReference type="InterPro" id="IPR043128">
    <property type="entry name" value="Rev_trsase/Diguanyl_cyclase"/>
</dbReference>
<name>A0A2G8JDT5_STIJA</name>
<dbReference type="CDD" id="cd01647">
    <property type="entry name" value="RT_LTR"/>
    <property type="match status" value="1"/>
</dbReference>
<feature type="compositionally biased region" description="Polar residues" evidence="1">
    <location>
        <begin position="214"/>
        <end position="226"/>
    </location>
</feature>
<evidence type="ECO:0000259" key="2">
    <source>
        <dbReference type="Pfam" id="PF00078"/>
    </source>
</evidence>
<feature type="region of interest" description="Disordered" evidence="1">
    <location>
        <begin position="37"/>
        <end position="67"/>
    </location>
</feature>
<gene>
    <name evidence="3" type="ORF">BSL78_29263</name>
</gene>
<dbReference type="EMBL" id="MRZV01002355">
    <property type="protein sequence ID" value="PIK33917.1"/>
    <property type="molecule type" value="Genomic_DNA"/>
</dbReference>
<evidence type="ECO:0000256" key="1">
    <source>
        <dbReference type="SAM" id="MobiDB-lite"/>
    </source>
</evidence>
<reference evidence="3 4" key="1">
    <citation type="journal article" date="2017" name="PLoS Biol.">
        <title>The sea cucumber genome provides insights into morphological evolution and visceral regeneration.</title>
        <authorList>
            <person name="Zhang X."/>
            <person name="Sun L."/>
            <person name="Yuan J."/>
            <person name="Sun Y."/>
            <person name="Gao Y."/>
            <person name="Zhang L."/>
            <person name="Li S."/>
            <person name="Dai H."/>
            <person name="Hamel J.F."/>
            <person name="Liu C."/>
            <person name="Yu Y."/>
            <person name="Liu S."/>
            <person name="Lin W."/>
            <person name="Guo K."/>
            <person name="Jin S."/>
            <person name="Xu P."/>
            <person name="Storey K.B."/>
            <person name="Huan P."/>
            <person name="Zhang T."/>
            <person name="Zhou Y."/>
            <person name="Zhang J."/>
            <person name="Lin C."/>
            <person name="Li X."/>
            <person name="Xing L."/>
            <person name="Huo D."/>
            <person name="Sun M."/>
            <person name="Wang L."/>
            <person name="Mercier A."/>
            <person name="Li F."/>
            <person name="Yang H."/>
            <person name="Xiang J."/>
        </authorList>
    </citation>
    <scope>NUCLEOTIDE SEQUENCE [LARGE SCALE GENOMIC DNA]</scope>
    <source>
        <strain evidence="3">Shaxun</strain>
        <tissue evidence="3">Muscle</tissue>
    </source>
</reference>
<dbReference type="AlphaFoldDB" id="A0A2G8JDT5"/>